<comment type="caution">
    <text evidence="1">The sequence shown here is derived from an EMBL/GenBank/DDBJ whole genome shotgun (WGS) entry which is preliminary data.</text>
</comment>
<accession>A0ABR2CU26</accession>
<reference evidence="1 2" key="1">
    <citation type="journal article" date="2024" name="G3 (Bethesda)">
        <title>Genome assembly of Hibiscus sabdariffa L. provides insights into metabolisms of medicinal natural products.</title>
        <authorList>
            <person name="Kim T."/>
        </authorList>
    </citation>
    <scope>NUCLEOTIDE SEQUENCE [LARGE SCALE GENOMIC DNA]</scope>
    <source>
        <strain evidence="1">TK-2024</strain>
        <tissue evidence="1">Old leaves</tissue>
    </source>
</reference>
<organism evidence="1 2">
    <name type="scientific">Hibiscus sabdariffa</name>
    <name type="common">roselle</name>
    <dbReference type="NCBI Taxonomy" id="183260"/>
    <lineage>
        <taxon>Eukaryota</taxon>
        <taxon>Viridiplantae</taxon>
        <taxon>Streptophyta</taxon>
        <taxon>Embryophyta</taxon>
        <taxon>Tracheophyta</taxon>
        <taxon>Spermatophyta</taxon>
        <taxon>Magnoliopsida</taxon>
        <taxon>eudicotyledons</taxon>
        <taxon>Gunneridae</taxon>
        <taxon>Pentapetalae</taxon>
        <taxon>rosids</taxon>
        <taxon>malvids</taxon>
        <taxon>Malvales</taxon>
        <taxon>Malvaceae</taxon>
        <taxon>Malvoideae</taxon>
        <taxon>Hibiscus</taxon>
    </lineage>
</organism>
<evidence type="ECO:0000313" key="2">
    <source>
        <dbReference type="Proteomes" id="UP001472677"/>
    </source>
</evidence>
<gene>
    <name evidence="1" type="ORF">V6N12_047806</name>
</gene>
<protein>
    <submittedName>
        <fullName evidence="1">Uncharacterized protein</fullName>
    </submittedName>
</protein>
<dbReference type="EMBL" id="JBBPBM010000043">
    <property type="protein sequence ID" value="KAK8523280.1"/>
    <property type="molecule type" value="Genomic_DNA"/>
</dbReference>
<evidence type="ECO:0000313" key="1">
    <source>
        <dbReference type="EMBL" id="KAK8523280.1"/>
    </source>
</evidence>
<sequence length="82" mass="8950">MANYTTSSTCTWLTCMQCNIRPFVLKTRPGRHSQQPDKVVIGLAAVVGGQNVATPSHVEVELCVLRGTSAHVFDKGQVSHQR</sequence>
<keyword evidence="2" id="KW-1185">Reference proteome</keyword>
<proteinExistence type="predicted"/>
<dbReference type="Proteomes" id="UP001472677">
    <property type="component" value="Unassembled WGS sequence"/>
</dbReference>
<name>A0ABR2CU26_9ROSI</name>